<name>F2PR55_TRIEC</name>
<feature type="region of interest" description="Disordered" evidence="1">
    <location>
        <begin position="25"/>
        <end position="63"/>
    </location>
</feature>
<sequence length="380" mass="44454">MKTLRFHLYRIWVFFGRFTRKAKGKETEKNEPLSHTSDLDSGWDTVSGSKAEDSLSSEDRHRPEGRLKPALHRLNDDVLYYLANYILPLDDAAAFALTCRAAYKATNGRRVLRRLKKEPTLYRARFLERLELDFPKHVLCYECGIFHDRLLQGLFGLTLCDLSSIQLDYAPGFRRLYYRQVKEIANHYRLGPRYGRSELHIVPQTPYFKRDTERKIAHAVYIRPKAINNAGSFELIFRRTSYVEYKYTSRKSRQEAIYAATCRSHHLWPGFREEHLAREMHPLCYRCEICGAERQFTISYLATKPGYAVIRSVMWESVGHCENSGYGRWEHVCSNGSPATIQQFRTISQPELIHQRAFIEEIPGDFMQGFNDEVVQKLAY</sequence>
<dbReference type="OrthoDB" id="3912356at2759"/>
<feature type="compositionally biased region" description="Basic and acidic residues" evidence="1">
    <location>
        <begin position="50"/>
        <end position="63"/>
    </location>
</feature>
<gene>
    <name evidence="2" type="ORF">TEQG_03574</name>
</gene>
<evidence type="ECO:0008006" key="4">
    <source>
        <dbReference type="Google" id="ProtNLM"/>
    </source>
</evidence>
<evidence type="ECO:0000313" key="3">
    <source>
        <dbReference type="Proteomes" id="UP000009169"/>
    </source>
</evidence>
<dbReference type="EMBL" id="DS995733">
    <property type="protein sequence ID" value="EGE04373.1"/>
    <property type="molecule type" value="Genomic_DNA"/>
</dbReference>
<dbReference type="eggNOG" id="ENOG502RQP8">
    <property type="taxonomic scope" value="Eukaryota"/>
</dbReference>
<protein>
    <recommendedName>
        <fullName evidence="4">F-box domain-containing protein</fullName>
    </recommendedName>
</protein>
<dbReference type="AlphaFoldDB" id="F2PR55"/>
<dbReference type="VEuPathDB" id="FungiDB:TEQG_03574"/>
<organism evidence="2 3">
    <name type="scientific">Trichophyton equinum (strain ATCC MYA-4606 / CBS 127.97)</name>
    <name type="common">Horse ringworm fungus</name>
    <dbReference type="NCBI Taxonomy" id="559882"/>
    <lineage>
        <taxon>Eukaryota</taxon>
        <taxon>Fungi</taxon>
        <taxon>Dikarya</taxon>
        <taxon>Ascomycota</taxon>
        <taxon>Pezizomycotina</taxon>
        <taxon>Eurotiomycetes</taxon>
        <taxon>Eurotiomycetidae</taxon>
        <taxon>Onygenales</taxon>
        <taxon>Arthrodermataceae</taxon>
        <taxon>Trichophyton</taxon>
    </lineage>
</organism>
<reference evidence="3" key="1">
    <citation type="journal article" date="2012" name="MBio">
        <title>Comparative genome analysis of Trichophyton rubrum and related dermatophytes reveals candidate genes involved in infection.</title>
        <authorList>
            <person name="Martinez D.A."/>
            <person name="Oliver B.G."/>
            <person name="Graeser Y."/>
            <person name="Goldberg J.M."/>
            <person name="Li W."/>
            <person name="Martinez-Rossi N.M."/>
            <person name="Monod M."/>
            <person name="Shelest E."/>
            <person name="Barton R.C."/>
            <person name="Birch E."/>
            <person name="Brakhage A.A."/>
            <person name="Chen Z."/>
            <person name="Gurr S.J."/>
            <person name="Heiman D."/>
            <person name="Heitman J."/>
            <person name="Kosti I."/>
            <person name="Rossi A."/>
            <person name="Saif S."/>
            <person name="Samalova M."/>
            <person name="Saunders C.W."/>
            <person name="Shea T."/>
            <person name="Summerbell R.C."/>
            <person name="Xu J."/>
            <person name="Young S."/>
            <person name="Zeng Q."/>
            <person name="Birren B.W."/>
            <person name="Cuomo C.A."/>
            <person name="White T.C."/>
        </authorList>
    </citation>
    <scope>NUCLEOTIDE SEQUENCE [LARGE SCALE GENOMIC DNA]</scope>
    <source>
        <strain evidence="3">ATCC MYA-4606 / CBS 127.97</strain>
    </source>
</reference>
<keyword evidence="3" id="KW-1185">Reference proteome</keyword>
<evidence type="ECO:0000313" key="2">
    <source>
        <dbReference type="EMBL" id="EGE04373.1"/>
    </source>
</evidence>
<dbReference type="Proteomes" id="UP000009169">
    <property type="component" value="Unassembled WGS sequence"/>
</dbReference>
<proteinExistence type="predicted"/>
<evidence type="ECO:0000256" key="1">
    <source>
        <dbReference type="SAM" id="MobiDB-lite"/>
    </source>
</evidence>
<accession>F2PR55</accession>
<dbReference type="HOGENOM" id="CLU_060349_0_0_1"/>